<reference evidence="1 2" key="1">
    <citation type="submission" date="2015-03" db="EMBL/GenBank/DDBJ databases">
        <title>Genome sequence of Tenacibaculum sp. S2-2, isolated from intestinal microbiota of sea cucumber, Apostichopus japonicas.</title>
        <authorList>
            <person name="Shao Z."/>
            <person name="Wang L."/>
            <person name="Li X."/>
        </authorList>
    </citation>
    <scope>NUCLEOTIDE SEQUENCE [LARGE SCALE GENOMIC DNA]</scope>
    <source>
        <strain evidence="1 2">S2-2</strain>
    </source>
</reference>
<evidence type="ECO:0000313" key="2">
    <source>
        <dbReference type="Proteomes" id="UP000194221"/>
    </source>
</evidence>
<keyword evidence="2" id="KW-1185">Reference proteome</keyword>
<dbReference type="PIRSF" id="PIRSF008502">
    <property type="entry name" value="UCP008502"/>
    <property type="match status" value="1"/>
</dbReference>
<dbReference type="PANTHER" id="PTHR36439">
    <property type="entry name" value="BLL4334 PROTEIN"/>
    <property type="match status" value="1"/>
</dbReference>
<dbReference type="STRING" id="1635173.WH52_07810"/>
<dbReference type="Gene3D" id="3.30.70.1280">
    <property type="entry name" value="SP0830-like domains"/>
    <property type="match status" value="1"/>
</dbReference>
<dbReference type="AlphaFoldDB" id="A0A1Y2PDY3"/>
<dbReference type="RefSeq" id="WP_086030401.1">
    <property type="nucleotide sequence ID" value="NZ_LAPZ01000005.1"/>
</dbReference>
<dbReference type="PANTHER" id="PTHR36439:SF1">
    <property type="entry name" value="DUF1697 DOMAIN-CONTAINING PROTEIN"/>
    <property type="match status" value="1"/>
</dbReference>
<dbReference type="InterPro" id="IPR012545">
    <property type="entry name" value="DUF1697"/>
</dbReference>
<gene>
    <name evidence="1" type="ORF">WH52_07810</name>
</gene>
<dbReference type="SUPFAM" id="SSF160379">
    <property type="entry name" value="SP0830-like"/>
    <property type="match status" value="1"/>
</dbReference>
<dbReference type="OrthoDB" id="9806494at2"/>
<dbReference type="EMBL" id="LAPZ01000005">
    <property type="protein sequence ID" value="OSY87939.1"/>
    <property type="molecule type" value="Genomic_DNA"/>
</dbReference>
<evidence type="ECO:0008006" key="3">
    <source>
        <dbReference type="Google" id="ProtNLM"/>
    </source>
</evidence>
<dbReference type="InParanoid" id="A0A1Y2PDY3"/>
<organism evidence="1 2">
    <name type="scientific">Tenacibaculum holothuriorum</name>
    <dbReference type="NCBI Taxonomy" id="1635173"/>
    <lineage>
        <taxon>Bacteria</taxon>
        <taxon>Pseudomonadati</taxon>
        <taxon>Bacteroidota</taxon>
        <taxon>Flavobacteriia</taxon>
        <taxon>Flavobacteriales</taxon>
        <taxon>Flavobacteriaceae</taxon>
        <taxon>Tenacibaculum</taxon>
    </lineage>
</organism>
<protein>
    <recommendedName>
        <fullName evidence="3">DUF1697 domain-containing protein</fullName>
    </recommendedName>
</protein>
<sequence>MNKYIVLLRGINVSGKNKIPMAELREVLNTLGFQNVQTYIQSGNIVLDANESKIEVCSKIHLSIKEKFGFDIPVLARTPEEWKKTIDKYPFPIENEKIVAFSFLNKVPAQKEIEVKGINDDQYKIEDDMVYLYCSSGFGKTKLTNNTIEKKLAVIATTRNYKTTIKLLELATKN</sequence>
<comment type="caution">
    <text evidence="1">The sequence shown here is derived from an EMBL/GenBank/DDBJ whole genome shotgun (WGS) entry which is preliminary data.</text>
</comment>
<dbReference type="Proteomes" id="UP000194221">
    <property type="component" value="Unassembled WGS sequence"/>
</dbReference>
<proteinExistence type="predicted"/>
<name>A0A1Y2PDY3_9FLAO</name>
<dbReference type="Pfam" id="PF08002">
    <property type="entry name" value="DUF1697"/>
    <property type="match status" value="1"/>
</dbReference>
<accession>A0A1Y2PDY3</accession>
<evidence type="ECO:0000313" key="1">
    <source>
        <dbReference type="EMBL" id="OSY87939.1"/>
    </source>
</evidence>